<comment type="similarity">
    <text evidence="1 7">Belongs to the bacterial ribosomal protein bL31 family. Type A subfamily.</text>
</comment>
<evidence type="ECO:0000256" key="5">
    <source>
        <dbReference type="ARBA" id="ARBA00023274"/>
    </source>
</evidence>
<sequence length="101" mass="11394">MKKEIHPEYFKTATITCSCGAIYKIGSTKEEISVESCAACHPFYTGKQKMMDTARRVEKFTERASQKVEKVTTGKKVKKEKRAASKKEKEEKSGVAQKTNI</sequence>
<comment type="caution">
    <text evidence="9">The sequence shown here is derived from an EMBL/GenBank/DDBJ whole genome shotgun (WGS) entry which is preliminary data.</text>
</comment>
<dbReference type="GO" id="GO:0019843">
    <property type="term" value="F:rRNA binding"/>
    <property type="evidence" value="ECO:0007669"/>
    <property type="project" value="UniProtKB-KW"/>
</dbReference>
<evidence type="ECO:0000256" key="6">
    <source>
        <dbReference type="ARBA" id="ARBA00035687"/>
    </source>
</evidence>
<feature type="compositionally biased region" description="Basic and acidic residues" evidence="8">
    <location>
        <begin position="63"/>
        <end position="72"/>
    </location>
</feature>
<evidence type="ECO:0000256" key="8">
    <source>
        <dbReference type="SAM" id="MobiDB-lite"/>
    </source>
</evidence>
<dbReference type="SUPFAM" id="SSF143800">
    <property type="entry name" value="L28p-like"/>
    <property type="match status" value="1"/>
</dbReference>
<dbReference type="InterPro" id="IPR042105">
    <property type="entry name" value="Ribosomal_bL31_sf"/>
</dbReference>
<dbReference type="GO" id="GO:0006412">
    <property type="term" value="P:translation"/>
    <property type="evidence" value="ECO:0007669"/>
    <property type="project" value="UniProtKB-UniRule"/>
</dbReference>
<dbReference type="InterPro" id="IPR034704">
    <property type="entry name" value="Ribosomal_bL28/bL31-like_sf"/>
</dbReference>
<keyword evidence="7" id="KW-0862">Zinc</keyword>
<accession>A0A1F7VA66</accession>
<feature type="binding site" evidence="7">
    <location>
        <position position="37"/>
    </location>
    <ligand>
        <name>Zn(2+)</name>
        <dbReference type="ChEBI" id="CHEBI:29105"/>
    </ligand>
</feature>
<evidence type="ECO:0000313" key="10">
    <source>
        <dbReference type="Proteomes" id="UP000176593"/>
    </source>
</evidence>
<evidence type="ECO:0000256" key="1">
    <source>
        <dbReference type="ARBA" id="ARBA00009296"/>
    </source>
</evidence>
<gene>
    <name evidence="7" type="primary">rpmE</name>
    <name evidence="9" type="ORF">A3I41_03155</name>
</gene>
<evidence type="ECO:0000256" key="7">
    <source>
        <dbReference type="HAMAP-Rule" id="MF_00501"/>
    </source>
</evidence>
<keyword evidence="5 7" id="KW-0687">Ribonucleoprotein</keyword>
<dbReference type="PRINTS" id="PR01249">
    <property type="entry name" value="RIBOSOMALL31"/>
</dbReference>
<keyword evidence="3 7" id="KW-0694">RNA-binding</keyword>
<comment type="subunit">
    <text evidence="7">Part of the 50S ribosomal subunit.</text>
</comment>
<feature type="region of interest" description="Disordered" evidence="8">
    <location>
        <begin position="63"/>
        <end position="101"/>
    </location>
</feature>
<dbReference type="PANTHER" id="PTHR33280">
    <property type="entry name" value="50S RIBOSOMAL PROTEIN L31, CHLOROPLASTIC"/>
    <property type="match status" value="1"/>
</dbReference>
<protein>
    <recommendedName>
        <fullName evidence="6 7">Large ribosomal subunit protein bL31</fullName>
    </recommendedName>
</protein>
<organism evidence="9 10">
    <name type="scientific">Candidatus Uhrbacteria bacterium RIFCSPLOWO2_02_FULL_48_18</name>
    <dbReference type="NCBI Taxonomy" id="1802408"/>
    <lineage>
        <taxon>Bacteria</taxon>
        <taxon>Candidatus Uhriibacteriota</taxon>
    </lineage>
</organism>
<dbReference type="PANTHER" id="PTHR33280:SF1">
    <property type="entry name" value="LARGE RIBOSOMAL SUBUNIT PROTEIN BL31C"/>
    <property type="match status" value="1"/>
</dbReference>
<keyword evidence="4 7" id="KW-0689">Ribosomal protein</keyword>
<keyword evidence="2 7" id="KW-0699">rRNA-binding</keyword>
<dbReference type="GO" id="GO:0046872">
    <property type="term" value="F:metal ion binding"/>
    <property type="evidence" value="ECO:0007669"/>
    <property type="project" value="UniProtKB-KW"/>
</dbReference>
<dbReference type="EMBL" id="MGEQ01000003">
    <property type="protein sequence ID" value="OGL86927.1"/>
    <property type="molecule type" value="Genomic_DNA"/>
</dbReference>
<dbReference type="GO" id="GO:0003735">
    <property type="term" value="F:structural constituent of ribosome"/>
    <property type="evidence" value="ECO:0007669"/>
    <property type="project" value="InterPro"/>
</dbReference>
<dbReference type="HAMAP" id="MF_00501">
    <property type="entry name" value="Ribosomal_bL31_1"/>
    <property type="match status" value="1"/>
</dbReference>
<evidence type="ECO:0000256" key="3">
    <source>
        <dbReference type="ARBA" id="ARBA00022884"/>
    </source>
</evidence>
<evidence type="ECO:0000256" key="2">
    <source>
        <dbReference type="ARBA" id="ARBA00022730"/>
    </source>
</evidence>
<dbReference type="GO" id="GO:0005840">
    <property type="term" value="C:ribosome"/>
    <property type="evidence" value="ECO:0007669"/>
    <property type="project" value="UniProtKB-KW"/>
</dbReference>
<dbReference type="Proteomes" id="UP000176593">
    <property type="component" value="Unassembled WGS sequence"/>
</dbReference>
<evidence type="ECO:0000256" key="4">
    <source>
        <dbReference type="ARBA" id="ARBA00022980"/>
    </source>
</evidence>
<dbReference type="InterPro" id="IPR002150">
    <property type="entry name" value="Ribosomal_bL31"/>
</dbReference>
<feature type="binding site" evidence="7">
    <location>
        <position position="19"/>
    </location>
    <ligand>
        <name>Zn(2+)</name>
        <dbReference type="ChEBI" id="CHEBI:29105"/>
    </ligand>
</feature>
<dbReference type="Gene3D" id="4.10.830.30">
    <property type="entry name" value="Ribosomal protein L31"/>
    <property type="match status" value="1"/>
</dbReference>
<feature type="binding site" evidence="7">
    <location>
        <position position="40"/>
    </location>
    <ligand>
        <name>Zn(2+)</name>
        <dbReference type="ChEBI" id="CHEBI:29105"/>
    </ligand>
</feature>
<comment type="function">
    <text evidence="7">Binds the 23S rRNA.</text>
</comment>
<comment type="cofactor">
    <cofactor evidence="7">
        <name>Zn(2+)</name>
        <dbReference type="ChEBI" id="CHEBI:29105"/>
    </cofactor>
    <text evidence="7">Binds 1 zinc ion per subunit.</text>
</comment>
<dbReference type="Pfam" id="PF01197">
    <property type="entry name" value="Ribosomal_L31"/>
    <property type="match status" value="1"/>
</dbReference>
<dbReference type="GO" id="GO:1990904">
    <property type="term" value="C:ribonucleoprotein complex"/>
    <property type="evidence" value="ECO:0007669"/>
    <property type="project" value="UniProtKB-KW"/>
</dbReference>
<dbReference type="AlphaFoldDB" id="A0A1F7VA66"/>
<evidence type="ECO:0000313" key="9">
    <source>
        <dbReference type="EMBL" id="OGL86927.1"/>
    </source>
</evidence>
<feature type="compositionally biased region" description="Basic and acidic residues" evidence="8">
    <location>
        <begin position="82"/>
        <end position="93"/>
    </location>
</feature>
<reference evidence="9 10" key="1">
    <citation type="journal article" date="2016" name="Nat. Commun.">
        <title>Thousands of microbial genomes shed light on interconnected biogeochemical processes in an aquifer system.</title>
        <authorList>
            <person name="Anantharaman K."/>
            <person name="Brown C.T."/>
            <person name="Hug L.A."/>
            <person name="Sharon I."/>
            <person name="Castelle C.J."/>
            <person name="Probst A.J."/>
            <person name="Thomas B.C."/>
            <person name="Singh A."/>
            <person name="Wilkins M.J."/>
            <person name="Karaoz U."/>
            <person name="Brodie E.L."/>
            <person name="Williams K.H."/>
            <person name="Hubbard S.S."/>
            <person name="Banfield J.F."/>
        </authorList>
    </citation>
    <scope>NUCLEOTIDE SEQUENCE [LARGE SCALE GENOMIC DNA]</scope>
</reference>
<dbReference type="NCBIfam" id="NF000612">
    <property type="entry name" value="PRK00019.1"/>
    <property type="match status" value="1"/>
</dbReference>
<name>A0A1F7VA66_9BACT</name>
<proteinExistence type="inferred from homology"/>
<dbReference type="NCBIfam" id="TIGR00105">
    <property type="entry name" value="L31"/>
    <property type="match status" value="1"/>
</dbReference>
<keyword evidence="7" id="KW-0479">Metal-binding</keyword>
<dbReference type="InterPro" id="IPR027491">
    <property type="entry name" value="Ribosomal_bL31_A"/>
</dbReference>
<feature type="binding site" evidence="7">
    <location>
        <position position="17"/>
    </location>
    <ligand>
        <name>Zn(2+)</name>
        <dbReference type="ChEBI" id="CHEBI:29105"/>
    </ligand>
</feature>